<dbReference type="SUPFAM" id="SSF48452">
    <property type="entry name" value="TPR-like"/>
    <property type="match status" value="2"/>
</dbReference>
<gene>
    <name evidence="22" type="ORF">HF682_04315</name>
</gene>
<keyword evidence="23" id="KW-1185">Reference proteome</keyword>
<dbReference type="SMART" id="SM00387">
    <property type="entry name" value="HATPase_c"/>
    <property type="match status" value="1"/>
</dbReference>
<dbReference type="GO" id="GO:0005524">
    <property type="term" value="F:ATP binding"/>
    <property type="evidence" value="ECO:0007669"/>
    <property type="project" value="UniProtKB-KW"/>
</dbReference>
<dbReference type="InterPro" id="IPR011990">
    <property type="entry name" value="TPR-like_helical_dom_sf"/>
</dbReference>
<dbReference type="InterPro" id="IPR000014">
    <property type="entry name" value="PAS"/>
</dbReference>
<evidence type="ECO:0000256" key="15">
    <source>
        <dbReference type="PROSITE-ProRule" id="PRU00339"/>
    </source>
</evidence>
<keyword evidence="4" id="KW-0808">Transferase</keyword>
<comment type="function">
    <text evidence="9">Member of the two-component regulatory system BvgS/BvgA. Phosphorylates BvgA via a four-step phosphorelay in response to environmental signals.</text>
</comment>
<feature type="domain" description="Response regulatory" evidence="18">
    <location>
        <begin position="936"/>
        <end position="1046"/>
    </location>
</feature>
<dbReference type="SMART" id="SM00448">
    <property type="entry name" value="REC"/>
    <property type="match status" value="1"/>
</dbReference>
<feature type="domain" description="Response regulatory" evidence="18">
    <location>
        <begin position="1067"/>
        <end position="1188"/>
    </location>
</feature>
<organism evidence="22 23">
    <name type="scientific">Leeia aquatica</name>
    <dbReference type="NCBI Taxonomy" id="2725557"/>
    <lineage>
        <taxon>Bacteria</taxon>
        <taxon>Pseudomonadati</taxon>
        <taxon>Pseudomonadota</taxon>
        <taxon>Betaproteobacteria</taxon>
        <taxon>Neisseriales</taxon>
        <taxon>Leeiaceae</taxon>
        <taxon>Leeia</taxon>
    </lineage>
</organism>
<dbReference type="GO" id="GO:0005886">
    <property type="term" value="C:plasma membrane"/>
    <property type="evidence" value="ECO:0007669"/>
    <property type="project" value="UniProtKB-SubCell"/>
</dbReference>
<proteinExistence type="predicted"/>
<dbReference type="Gene3D" id="3.30.450.20">
    <property type="entry name" value="PAS domain"/>
    <property type="match status" value="2"/>
</dbReference>
<dbReference type="SUPFAM" id="SSF55785">
    <property type="entry name" value="PYP-like sensor domain (PAS domain)"/>
    <property type="match status" value="2"/>
</dbReference>
<evidence type="ECO:0000313" key="23">
    <source>
        <dbReference type="Proteomes" id="UP000587991"/>
    </source>
</evidence>
<dbReference type="GO" id="GO:0000155">
    <property type="term" value="F:phosphorelay sensor kinase activity"/>
    <property type="evidence" value="ECO:0007669"/>
    <property type="project" value="InterPro"/>
</dbReference>
<dbReference type="Proteomes" id="UP000587991">
    <property type="component" value="Unassembled WGS sequence"/>
</dbReference>
<keyword evidence="5" id="KW-0547">Nucleotide-binding</keyword>
<dbReference type="PROSITE" id="PS50112">
    <property type="entry name" value="PAS"/>
    <property type="match status" value="1"/>
</dbReference>
<dbReference type="InterPro" id="IPR036641">
    <property type="entry name" value="HPT_dom_sf"/>
</dbReference>
<dbReference type="PANTHER" id="PTHR45339:SF3">
    <property type="entry name" value="HISTIDINE KINASE"/>
    <property type="match status" value="1"/>
</dbReference>
<evidence type="ECO:0000259" key="18">
    <source>
        <dbReference type="PROSITE" id="PS50110"/>
    </source>
</evidence>
<protein>
    <recommendedName>
        <fullName evidence="11">Sensory/regulatory protein RpfC</fullName>
        <ecNumber evidence="2">2.7.13.3</ecNumber>
    </recommendedName>
    <alternativeName>
        <fullName evidence="12">Virulence sensor protein BvgS</fullName>
    </alternativeName>
</protein>
<dbReference type="CDD" id="cd17546">
    <property type="entry name" value="REC_hyHK_CKI1_RcsC-like"/>
    <property type="match status" value="1"/>
</dbReference>
<dbReference type="InterPro" id="IPR036890">
    <property type="entry name" value="HATPase_C_sf"/>
</dbReference>
<name>A0A847SBB3_9NEIS</name>
<evidence type="ECO:0000256" key="11">
    <source>
        <dbReference type="ARBA" id="ARBA00068150"/>
    </source>
</evidence>
<dbReference type="CDD" id="cd00082">
    <property type="entry name" value="HisKA"/>
    <property type="match status" value="1"/>
</dbReference>
<dbReference type="InterPro" id="IPR035965">
    <property type="entry name" value="PAS-like_dom_sf"/>
</dbReference>
<evidence type="ECO:0000256" key="14">
    <source>
        <dbReference type="PROSITE-ProRule" id="PRU00169"/>
    </source>
</evidence>
<evidence type="ECO:0000256" key="7">
    <source>
        <dbReference type="ARBA" id="ARBA00022840"/>
    </source>
</evidence>
<dbReference type="Pfam" id="PF01627">
    <property type="entry name" value="Hpt"/>
    <property type="match status" value="1"/>
</dbReference>
<reference evidence="22 23" key="1">
    <citation type="submission" date="2020-04" db="EMBL/GenBank/DDBJ databases">
        <title>Draft genome of Leeia sp. IMCC25680.</title>
        <authorList>
            <person name="Song J."/>
            <person name="Cho J.-C."/>
        </authorList>
    </citation>
    <scope>NUCLEOTIDE SEQUENCE [LARGE SCALE GENOMIC DNA]</scope>
    <source>
        <strain evidence="22 23">IMCC25680</strain>
    </source>
</reference>
<feature type="coiled-coil region" evidence="16">
    <location>
        <begin position="650"/>
        <end position="689"/>
    </location>
</feature>
<feature type="modified residue" description="4-aspartylphosphate" evidence="14">
    <location>
        <position position="985"/>
    </location>
</feature>
<evidence type="ECO:0000256" key="16">
    <source>
        <dbReference type="SAM" id="Coils"/>
    </source>
</evidence>
<dbReference type="SUPFAM" id="SSF47226">
    <property type="entry name" value="Histidine-containing phosphotransfer domain, HPT domain"/>
    <property type="match status" value="1"/>
</dbReference>
<dbReference type="InterPro" id="IPR019734">
    <property type="entry name" value="TPR_rpt"/>
</dbReference>
<dbReference type="InterPro" id="IPR001789">
    <property type="entry name" value="Sig_transdc_resp-reg_receiver"/>
</dbReference>
<evidence type="ECO:0000256" key="10">
    <source>
        <dbReference type="ARBA" id="ARBA00064003"/>
    </source>
</evidence>
<evidence type="ECO:0000256" key="9">
    <source>
        <dbReference type="ARBA" id="ARBA00058004"/>
    </source>
</evidence>
<dbReference type="EMBL" id="JABAIM010000001">
    <property type="protein sequence ID" value="NLR74378.1"/>
    <property type="molecule type" value="Genomic_DNA"/>
</dbReference>
<accession>A0A847SBB3</accession>
<dbReference type="Gene3D" id="3.40.50.2300">
    <property type="match status" value="1"/>
</dbReference>
<feature type="modified residue" description="Phosphohistidine" evidence="13">
    <location>
        <position position="1266"/>
    </location>
</feature>
<evidence type="ECO:0000259" key="17">
    <source>
        <dbReference type="PROSITE" id="PS50109"/>
    </source>
</evidence>
<dbReference type="GO" id="GO:0006355">
    <property type="term" value="P:regulation of DNA-templated transcription"/>
    <property type="evidence" value="ECO:0007669"/>
    <property type="project" value="InterPro"/>
</dbReference>
<dbReference type="CDD" id="cd16922">
    <property type="entry name" value="HATPase_EvgS-ArcB-TorS-like"/>
    <property type="match status" value="1"/>
</dbReference>
<evidence type="ECO:0000256" key="12">
    <source>
        <dbReference type="ARBA" id="ARBA00070152"/>
    </source>
</evidence>
<evidence type="ECO:0000256" key="5">
    <source>
        <dbReference type="ARBA" id="ARBA00022741"/>
    </source>
</evidence>
<dbReference type="SUPFAM" id="SSF47384">
    <property type="entry name" value="Homodimeric domain of signal transducing histidine kinase"/>
    <property type="match status" value="1"/>
</dbReference>
<dbReference type="Gene3D" id="3.30.565.10">
    <property type="entry name" value="Histidine kinase-like ATPase, C-terminal domain"/>
    <property type="match status" value="1"/>
</dbReference>
<dbReference type="InterPro" id="IPR036097">
    <property type="entry name" value="HisK_dim/P_sf"/>
</dbReference>
<dbReference type="InterPro" id="IPR013767">
    <property type="entry name" value="PAS_fold"/>
</dbReference>
<dbReference type="InterPro" id="IPR003594">
    <property type="entry name" value="HATPase_dom"/>
</dbReference>
<dbReference type="PROSITE" id="PS50110">
    <property type="entry name" value="RESPONSE_REGULATORY"/>
    <property type="match status" value="2"/>
</dbReference>
<dbReference type="PANTHER" id="PTHR45339">
    <property type="entry name" value="HYBRID SIGNAL TRANSDUCTION HISTIDINE KINASE J"/>
    <property type="match status" value="1"/>
</dbReference>
<dbReference type="SMART" id="SM00028">
    <property type="entry name" value="TPR"/>
    <property type="match status" value="4"/>
</dbReference>
<feature type="domain" description="HPt" evidence="21">
    <location>
        <begin position="1227"/>
        <end position="1324"/>
    </location>
</feature>
<evidence type="ECO:0000259" key="19">
    <source>
        <dbReference type="PROSITE" id="PS50112"/>
    </source>
</evidence>
<dbReference type="InterPro" id="IPR004358">
    <property type="entry name" value="Sig_transdc_His_kin-like_C"/>
</dbReference>
<dbReference type="InterPro" id="IPR008207">
    <property type="entry name" value="Sig_transdc_His_kin_Hpt_dom"/>
</dbReference>
<dbReference type="PROSITE" id="PS50005">
    <property type="entry name" value="TPR"/>
    <property type="match status" value="1"/>
</dbReference>
<dbReference type="SMART" id="SM00073">
    <property type="entry name" value="HPT"/>
    <property type="match status" value="1"/>
</dbReference>
<dbReference type="PRINTS" id="PR00344">
    <property type="entry name" value="BCTRLSENSOR"/>
</dbReference>
<evidence type="ECO:0000256" key="3">
    <source>
        <dbReference type="ARBA" id="ARBA00022553"/>
    </source>
</evidence>
<dbReference type="CDD" id="cd00130">
    <property type="entry name" value="PAS"/>
    <property type="match status" value="1"/>
</dbReference>
<keyword evidence="16" id="KW-0175">Coiled coil</keyword>
<dbReference type="Pfam" id="PF00989">
    <property type="entry name" value="PAS"/>
    <property type="match status" value="1"/>
</dbReference>
<dbReference type="Pfam" id="PF00512">
    <property type="entry name" value="HisKA"/>
    <property type="match status" value="1"/>
</dbReference>
<feature type="domain" description="PAS" evidence="19">
    <location>
        <begin position="554"/>
        <end position="604"/>
    </location>
</feature>
<dbReference type="FunFam" id="3.30.565.10:FF:000010">
    <property type="entry name" value="Sensor histidine kinase RcsC"/>
    <property type="match status" value="1"/>
</dbReference>
<dbReference type="Pfam" id="PF13424">
    <property type="entry name" value="TPR_12"/>
    <property type="match status" value="1"/>
</dbReference>
<dbReference type="Gene3D" id="1.25.40.10">
    <property type="entry name" value="Tetratricopeptide repeat domain"/>
    <property type="match status" value="2"/>
</dbReference>
<dbReference type="InterPro" id="IPR005467">
    <property type="entry name" value="His_kinase_dom"/>
</dbReference>
<feature type="domain" description="PAC" evidence="20">
    <location>
        <begin position="483"/>
        <end position="534"/>
    </location>
</feature>
<dbReference type="SUPFAM" id="SSF55874">
    <property type="entry name" value="ATPase domain of HSP90 chaperone/DNA topoisomerase II/histidine kinase"/>
    <property type="match status" value="1"/>
</dbReference>
<dbReference type="InterPro" id="IPR011006">
    <property type="entry name" value="CheY-like_superfamily"/>
</dbReference>
<dbReference type="InterPro" id="IPR003661">
    <property type="entry name" value="HisK_dim/P_dom"/>
</dbReference>
<comment type="caution">
    <text evidence="22">The sequence shown here is derived from an EMBL/GenBank/DDBJ whole genome shotgun (WGS) entry which is preliminary data.</text>
</comment>
<evidence type="ECO:0000256" key="2">
    <source>
        <dbReference type="ARBA" id="ARBA00012438"/>
    </source>
</evidence>
<dbReference type="Pfam" id="PF02518">
    <property type="entry name" value="HATPase_c"/>
    <property type="match status" value="1"/>
</dbReference>
<evidence type="ECO:0000259" key="21">
    <source>
        <dbReference type="PROSITE" id="PS50894"/>
    </source>
</evidence>
<evidence type="ECO:0000256" key="13">
    <source>
        <dbReference type="PROSITE-ProRule" id="PRU00110"/>
    </source>
</evidence>
<keyword evidence="3 14" id="KW-0597">Phosphoprotein</keyword>
<feature type="repeat" description="TPR" evidence="15">
    <location>
        <begin position="169"/>
        <end position="202"/>
    </location>
</feature>
<evidence type="ECO:0000256" key="1">
    <source>
        <dbReference type="ARBA" id="ARBA00000085"/>
    </source>
</evidence>
<feature type="modified residue" description="4-aspartylphosphate" evidence="14">
    <location>
        <position position="1121"/>
    </location>
</feature>
<dbReference type="Gene3D" id="1.20.120.160">
    <property type="entry name" value="HPT domain"/>
    <property type="match status" value="1"/>
</dbReference>
<dbReference type="EC" id="2.7.13.3" evidence="2"/>
<dbReference type="Pfam" id="PF13426">
    <property type="entry name" value="PAS_9"/>
    <property type="match status" value="1"/>
</dbReference>
<evidence type="ECO:0000256" key="6">
    <source>
        <dbReference type="ARBA" id="ARBA00022777"/>
    </source>
</evidence>
<dbReference type="Gene3D" id="1.10.287.130">
    <property type="match status" value="1"/>
</dbReference>
<dbReference type="PROSITE" id="PS50894">
    <property type="entry name" value="HPT"/>
    <property type="match status" value="1"/>
</dbReference>
<keyword evidence="7" id="KW-0067">ATP-binding</keyword>
<sequence length="1398" mass="154778">MADEVELARWRACMAEAIDRMRDSPAEGVQLAQALLQQAAGAGDVRAEVGARVALAFQFYFSGDFVRLQAALAQLEGDLQRVPDAELLLWVRAAAQARLRRLGHLDEALSYARERVLPLVMSTPNPAGVFALNACAISEQDRGLSDEAITHFQAALEMARTLQMPERTVHILANIGELFYTSGNTDDASIVLNEALQLLPTVREHWLGFFVRTLLALCHVTKQEYEQAATVLAPVMRDTAQEDGMDLSTWYFCLSVASYVWAQLGRLDEAELYAKMAADRMHDFEDRQLKPYGWWAMGHIHHRRGRLEEAVRAFQHALSDVGDMGYVLMTLSALNELAEVQGKLGQWQQACATLRQHQQVAQKVQGIATRVRLQSLHMKQALKDAELRQHHAEQMVRERQQMEAQLQRSLQERETILGNTLIGMLQLTGDGRVQWGNPALGHLLGVSADSLAGCRLVDYFAEDTVFSSWMAAAMQQMQAGSAHEEERPLRRADGTLFWALLSGQLIDRLDPLCGSVWAILDVDRRHQLQAALNRSEEQHRLVLDNVTEGILVVANGHIVYANPRVLTLTGLDRETLFSQPFLTAVYPEDRPLVLENHLRRLRGEPVPPHYCFRTVNLVEDRVQWVELSAVSIDWNGEPATLSFISDITERKQLEERLLQSTAEREQLQLRQFQLELQEAELARQLAEETTHAKSMFLANMSHEIRTPMNAIIGMAHLALRTSLSPQQRDYVEKIHRAGVALLGIINDILDFSRIEAGKLHLEPVEFDLDRVLEHVISVTCGKAHEKGLRYHVKVPPAVPRLWLGDPLRLGQVLINLLNNAIKFTEAGEVMLSCSANLQGEERYELVFKVRDTGIGLSPAQIDRLFHAFSQADDSTTRRFGGSGLGLSIAKAIVELMQGHIGIESTEGEGTCVQFTAQLTARPAPASHWPAAMTGLRCLLVARDACWREWLQSALRTMPLTVDAVADTAQAQRALEQHPYQLLLLDPAEGVGVSLLSLLPVPQPKVMLLYPASDEPARREVEGATVEGTLPIPLLLHTLQQRVVALYQPADAVQLHPSEVAPDFSRLHVLLAEDNDVNQQIAMELLQATGARVSVASNGSEALQLLQAALQGDHPVDLVLMDVQMPEMDGLTATRLLREDPALASLPVLAMTAHAMKSERERCLRAGMNDHITKPIDPALLYATLAYWAGLPDPSAGPDVTPAQRPPQGMAEIPGLDMNSAVRRMRGDKDFFRRMLGRFVEGQRDCLFALQSELESGQLDDAERRAHTLRGVAATLGADALAEAAQTLEQALHAGEQQQLPAALQALATELESILHHAAEWLSQPDAGAVAEQMSPEDSLQQLRALIKECDAQACEMVAGMQETLSQKLGATGLQKLNQAMSRFDFPAASAILKEEGKT</sequence>
<evidence type="ECO:0000259" key="20">
    <source>
        <dbReference type="PROSITE" id="PS50113"/>
    </source>
</evidence>
<dbReference type="InterPro" id="IPR000700">
    <property type="entry name" value="PAS-assoc_C"/>
</dbReference>
<comment type="catalytic activity">
    <reaction evidence="1">
        <text>ATP + protein L-histidine = ADP + protein N-phospho-L-histidine.</text>
        <dbReference type="EC" id="2.7.13.3"/>
    </reaction>
</comment>
<dbReference type="SMART" id="SM00091">
    <property type="entry name" value="PAS"/>
    <property type="match status" value="2"/>
</dbReference>
<feature type="domain" description="Histidine kinase" evidence="17">
    <location>
        <begin position="699"/>
        <end position="920"/>
    </location>
</feature>
<dbReference type="SUPFAM" id="SSF52172">
    <property type="entry name" value="CheY-like"/>
    <property type="match status" value="2"/>
</dbReference>
<dbReference type="Pfam" id="PF00072">
    <property type="entry name" value="Response_reg"/>
    <property type="match status" value="1"/>
</dbReference>
<dbReference type="SMART" id="SM00388">
    <property type="entry name" value="HisKA"/>
    <property type="match status" value="1"/>
</dbReference>
<dbReference type="PROSITE" id="PS50109">
    <property type="entry name" value="HIS_KIN"/>
    <property type="match status" value="1"/>
</dbReference>
<comment type="subunit">
    <text evidence="10">At low DSF concentrations, interacts with RpfF.</text>
</comment>
<dbReference type="RefSeq" id="WP_168875996.1">
    <property type="nucleotide sequence ID" value="NZ_JABAIM010000001.1"/>
</dbReference>
<dbReference type="NCBIfam" id="TIGR00229">
    <property type="entry name" value="sensory_box"/>
    <property type="match status" value="2"/>
</dbReference>
<keyword evidence="8" id="KW-0902">Two-component regulatory system</keyword>
<dbReference type="PROSITE" id="PS50113">
    <property type="entry name" value="PAC"/>
    <property type="match status" value="1"/>
</dbReference>
<evidence type="ECO:0000256" key="4">
    <source>
        <dbReference type="ARBA" id="ARBA00022679"/>
    </source>
</evidence>
<keyword evidence="15" id="KW-0802">TPR repeat</keyword>
<evidence type="ECO:0000256" key="8">
    <source>
        <dbReference type="ARBA" id="ARBA00023012"/>
    </source>
</evidence>
<dbReference type="FunFam" id="1.10.287.130:FF:000002">
    <property type="entry name" value="Two-component osmosensing histidine kinase"/>
    <property type="match status" value="1"/>
</dbReference>
<keyword evidence="6" id="KW-0418">Kinase</keyword>
<evidence type="ECO:0000313" key="22">
    <source>
        <dbReference type="EMBL" id="NLR74378.1"/>
    </source>
</evidence>